<dbReference type="SUPFAM" id="SSF55729">
    <property type="entry name" value="Acyl-CoA N-acyltransferases (Nat)"/>
    <property type="match status" value="1"/>
</dbReference>
<dbReference type="PROSITE" id="PS51186">
    <property type="entry name" value="GNAT"/>
    <property type="match status" value="1"/>
</dbReference>
<sequence length="176" mass="19924">MINAPTKEVKMSELSTYHFILVLSNTAREKENLEDILYEAGCDDALIFHKNNIIYLEFDRESKSLEDALLTAKHGLKLPLPLLAIENSKLLGGVAFTWYVKPAASELGFWINALLVALKSRGLGIASRLIRSAEIDQGLEELYVYTDIPILYEKLDWQRAEQMGEHYVLKKALLGK</sequence>
<comment type="caution">
    <text evidence="2">The sequence shown here is derived from an EMBL/GenBank/DDBJ whole genome shotgun (WGS) entry which is preliminary data.</text>
</comment>
<dbReference type="AlphaFoldDB" id="A0A2A4SZG4"/>
<organism evidence="2 3">
    <name type="scientific">SAR324 cluster bacterium</name>
    <dbReference type="NCBI Taxonomy" id="2024889"/>
    <lineage>
        <taxon>Bacteria</taxon>
        <taxon>Deltaproteobacteria</taxon>
        <taxon>SAR324 cluster</taxon>
    </lineage>
</organism>
<dbReference type="InterPro" id="IPR000182">
    <property type="entry name" value="GNAT_dom"/>
</dbReference>
<dbReference type="EMBL" id="NVSR01000085">
    <property type="protein sequence ID" value="PCI26770.1"/>
    <property type="molecule type" value="Genomic_DNA"/>
</dbReference>
<evidence type="ECO:0000259" key="1">
    <source>
        <dbReference type="PROSITE" id="PS51186"/>
    </source>
</evidence>
<gene>
    <name evidence="2" type="ORF">COB67_09805</name>
</gene>
<dbReference type="Proteomes" id="UP000218113">
    <property type="component" value="Unassembled WGS sequence"/>
</dbReference>
<evidence type="ECO:0000313" key="2">
    <source>
        <dbReference type="EMBL" id="PCI26770.1"/>
    </source>
</evidence>
<protein>
    <recommendedName>
        <fullName evidence="1">N-acetyltransferase domain-containing protein</fullName>
    </recommendedName>
</protein>
<dbReference type="CDD" id="cd04301">
    <property type="entry name" value="NAT_SF"/>
    <property type="match status" value="1"/>
</dbReference>
<name>A0A2A4SZG4_9DELT</name>
<feature type="domain" description="N-acetyltransferase" evidence="1">
    <location>
        <begin position="35"/>
        <end position="174"/>
    </location>
</feature>
<dbReference type="InterPro" id="IPR016181">
    <property type="entry name" value="Acyl_CoA_acyltransferase"/>
</dbReference>
<evidence type="ECO:0000313" key="3">
    <source>
        <dbReference type="Proteomes" id="UP000218113"/>
    </source>
</evidence>
<dbReference type="Gene3D" id="3.40.630.30">
    <property type="match status" value="1"/>
</dbReference>
<dbReference type="GO" id="GO:0016747">
    <property type="term" value="F:acyltransferase activity, transferring groups other than amino-acyl groups"/>
    <property type="evidence" value="ECO:0007669"/>
    <property type="project" value="InterPro"/>
</dbReference>
<accession>A0A2A4SZG4</accession>
<reference evidence="3" key="1">
    <citation type="submission" date="2017-08" db="EMBL/GenBank/DDBJ databases">
        <title>A dynamic microbial community with high functional redundancy inhabits the cold, oxic subseafloor aquifer.</title>
        <authorList>
            <person name="Tully B.J."/>
            <person name="Wheat C.G."/>
            <person name="Glazer B.T."/>
            <person name="Huber J.A."/>
        </authorList>
    </citation>
    <scope>NUCLEOTIDE SEQUENCE [LARGE SCALE GENOMIC DNA]</scope>
</reference>
<proteinExistence type="predicted"/>